<dbReference type="AlphaFoldDB" id="A0A841HYI2"/>
<feature type="signal peptide" evidence="1">
    <location>
        <begin position="1"/>
        <end position="20"/>
    </location>
</feature>
<protein>
    <submittedName>
        <fullName evidence="3">Glycerophosphoryl diester phosphodiesterase</fullName>
        <ecNumber evidence="3">3.1.4.46</ecNumber>
    </submittedName>
</protein>
<dbReference type="Pfam" id="PF03009">
    <property type="entry name" value="GDPD"/>
    <property type="match status" value="1"/>
</dbReference>
<dbReference type="PANTHER" id="PTHR46211:SF14">
    <property type="entry name" value="GLYCEROPHOSPHODIESTER PHOSPHODIESTERASE"/>
    <property type="match status" value="1"/>
</dbReference>
<reference evidence="3 4" key="1">
    <citation type="submission" date="2020-08" db="EMBL/GenBank/DDBJ databases">
        <title>Genomic Encyclopedia of Type Strains, Phase IV (KMG-IV): sequencing the most valuable type-strain genomes for metagenomic binning, comparative biology and taxonomic classification.</title>
        <authorList>
            <person name="Goeker M."/>
        </authorList>
    </citation>
    <scope>NUCLEOTIDE SEQUENCE [LARGE SCALE GENOMIC DNA]</scope>
    <source>
        <strain evidence="3 4">DSM 21458</strain>
    </source>
</reference>
<dbReference type="PROSITE" id="PS51704">
    <property type="entry name" value="GP_PDE"/>
    <property type="match status" value="1"/>
</dbReference>
<evidence type="ECO:0000256" key="1">
    <source>
        <dbReference type="SAM" id="SignalP"/>
    </source>
</evidence>
<keyword evidence="3" id="KW-0378">Hydrolase</keyword>
<organism evidence="3 4">
    <name type="scientific">Deinobacterium chartae</name>
    <dbReference type="NCBI Taxonomy" id="521158"/>
    <lineage>
        <taxon>Bacteria</taxon>
        <taxon>Thermotogati</taxon>
        <taxon>Deinococcota</taxon>
        <taxon>Deinococci</taxon>
        <taxon>Deinococcales</taxon>
        <taxon>Deinococcaceae</taxon>
        <taxon>Deinobacterium</taxon>
    </lineage>
</organism>
<feature type="domain" description="GP-PDE" evidence="2">
    <location>
        <begin position="29"/>
        <end position="268"/>
    </location>
</feature>
<evidence type="ECO:0000259" key="2">
    <source>
        <dbReference type="PROSITE" id="PS51704"/>
    </source>
</evidence>
<dbReference type="Proteomes" id="UP000569951">
    <property type="component" value="Unassembled WGS sequence"/>
</dbReference>
<sequence>MTYRPLRLLAAAALIGTAAAQSAPTPPAPLVQAHRGYSELYPENTLPAFERAIEAGADRLETDLWFSADGTSILLHDRSVDRTTDGSGVADYLSLEELRALDAGAWKASQHAGTRIPTLEELLGAVAGRAEINLEIKTSSRPKAAWRRSVDLALEVLSRSPHRDRVLFSSFDLEALLYVRQKAPEYRLILIDWEQQGSFGGLQMAAAARLYAWSPKNEYLTEDQVREAHAAGLKVFVGAAPNARLLELRRWGVDGFSGDDPRALVEFLRQEGLR</sequence>
<dbReference type="SUPFAM" id="SSF51695">
    <property type="entry name" value="PLC-like phosphodiesterases"/>
    <property type="match status" value="1"/>
</dbReference>
<dbReference type="GO" id="GO:0006629">
    <property type="term" value="P:lipid metabolic process"/>
    <property type="evidence" value="ECO:0007669"/>
    <property type="project" value="InterPro"/>
</dbReference>
<evidence type="ECO:0000313" key="4">
    <source>
        <dbReference type="Proteomes" id="UP000569951"/>
    </source>
</evidence>
<accession>A0A841HYI2</accession>
<proteinExistence type="predicted"/>
<feature type="chain" id="PRO_5032950223" evidence="1">
    <location>
        <begin position="21"/>
        <end position="274"/>
    </location>
</feature>
<dbReference type="InterPro" id="IPR017946">
    <property type="entry name" value="PLC-like_Pdiesterase_TIM-brl"/>
</dbReference>
<dbReference type="PANTHER" id="PTHR46211">
    <property type="entry name" value="GLYCEROPHOSPHORYL DIESTER PHOSPHODIESTERASE"/>
    <property type="match status" value="1"/>
</dbReference>
<comment type="caution">
    <text evidence="3">The sequence shown here is derived from an EMBL/GenBank/DDBJ whole genome shotgun (WGS) entry which is preliminary data.</text>
</comment>
<gene>
    <name evidence="3" type="ORF">HNR42_000693</name>
</gene>
<dbReference type="RefSeq" id="WP_183984534.1">
    <property type="nucleotide sequence ID" value="NZ_JACHHG010000002.1"/>
</dbReference>
<keyword evidence="4" id="KW-1185">Reference proteome</keyword>
<dbReference type="EC" id="3.1.4.46" evidence="3"/>
<name>A0A841HYI2_9DEIO</name>
<dbReference type="EMBL" id="JACHHG010000002">
    <property type="protein sequence ID" value="MBB6097279.1"/>
    <property type="molecule type" value="Genomic_DNA"/>
</dbReference>
<evidence type="ECO:0000313" key="3">
    <source>
        <dbReference type="EMBL" id="MBB6097279.1"/>
    </source>
</evidence>
<dbReference type="InterPro" id="IPR030395">
    <property type="entry name" value="GP_PDE_dom"/>
</dbReference>
<dbReference type="GO" id="GO:0008889">
    <property type="term" value="F:glycerophosphodiester phosphodiesterase activity"/>
    <property type="evidence" value="ECO:0007669"/>
    <property type="project" value="UniProtKB-EC"/>
</dbReference>
<dbReference type="PROSITE" id="PS50007">
    <property type="entry name" value="PIPLC_X_DOMAIN"/>
    <property type="match status" value="1"/>
</dbReference>
<keyword evidence="1" id="KW-0732">Signal</keyword>
<dbReference type="Gene3D" id="3.20.20.190">
    <property type="entry name" value="Phosphatidylinositol (PI) phosphodiesterase"/>
    <property type="match status" value="1"/>
</dbReference>